<protein>
    <submittedName>
        <fullName evidence="1">Uncharacterized protein</fullName>
    </submittedName>
</protein>
<dbReference type="PANTHER" id="PTHR47582:SF1">
    <property type="entry name" value="P450, PUTATIVE (EUROFUNG)-RELATED"/>
    <property type="match status" value="1"/>
</dbReference>
<dbReference type="OrthoDB" id="3366823at2759"/>
<dbReference type="PANTHER" id="PTHR47582">
    <property type="entry name" value="P450, PUTATIVE (EUROFUNG)-RELATED"/>
    <property type="match status" value="1"/>
</dbReference>
<dbReference type="AlphaFoldDB" id="A0A4Z1KPX5"/>
<dbReference type="EMBL" id="PQXO01000212">
    <property type="protein sequence ID" value="TGO87660.1"/>
    <property type="molecule type" value="Genomic_DNA"/>
</dbReference>
<name>A0A4Z1KPX5_9HELO</name>
<keyword evidence="2" id="KW-1185">Reference proteome</keyword>
<dbReference type="InterPro" id="IPR053007">
    <property type="entry name" value="CYP450_monoxygenase_sec-met"/>
</dbReference>
<reference evidence="1 2" key="1">
    <citation type="submission" date="2017-12" db="EMBL/GenBank/DDBJ databases">
        <title>Comparative genomics of Botrytis spp.</title>
        <authorList>
            <person name="Valero-Jimenez C.A."/>
            <person name="Tapia P."/>
            <person name="Veloso J."/>
            <person name="Silva-Moreno E."/>
            <person name="Staats M."/>
            <person name="Valdes J.H."/>
            <person name="Van Kan J.A.L."/>
        </authorList>
    </citation>
    <scope>NUCLEOTIDE SEQUENCE [LARGE SCALE GENOMIC DNA]</scope>
    <source>
        <strain evidence="1 2">MUCL3349</strain>
    </source>
</reference>
<comment type="caution">
    <text evidence="1">The sequence shown here is derived from an EMBL/GenBank/DDBJ whole genome shotgun (WGS) entry which is preliminary data.</text>
</comment>
<sequence>MESTNPFDPHVWGKAASFWYLEARFTVELGELSRDGMEKLVANLEPASEKPSLLIEGLKATQQAMSPLRGVDDMIRVAAENIKARLDNLADEAGDINTNTDLWAWVQHELTVATTESVYGPENPYRDFKVETGFCAEASARNNNQRAIAGSRYLGKQNQPPQIKRRANTLLRAARNLTIQSFWNTIAYGYASYDRGRQSVSASEGLNGDYSQ</sequence>
<evidence type="ECO:0000313" key="1">
    <source>
        <dbReference type="EMBL" id="TGO87660.1"/>
    </source>
</evidence>
<organism evidence="1 2">
    <name type="scientific">Botrytis porri</name>
    <dbReference type="NCBI Taxonomy" id="87229"/>
    <lineage>
        <taxon>Eukaryota</taxon>
        <taxon>Fungi</taxon>
        <taxon>Dikarya</taxon>
        <taxon>Ascomycota</taxon>
        <taxon>Pezizomycotina</taxon>
        <taxon>Leotiomycetes</taxon>
        <taxon>Helotiales</taxon>
        <taxon>Sclerotiniaceae</taxon>
        <taxon>Botrytis</taxon>
    </lineage>
</organism>
<proteinExistence type="predicted"/>
<gene>
    <name evidence="1" type="ORF">BPOR_0212g00130</name>
</gene>
<evidence type="ECO:0000313" key="2">
    <source>
        <dbReference type="Proteomes" id="UP000297280"/>
    </source>
</evidence>
<accession>A0A4Z1KPX5</accession>
<dbReference type="Proteomes" id="UP000297280">
    <property type="component" value="Unassembled WGS sequence"/>
</dbReference>